<feature type="compositionally biased region" description="Acidic residues" evidence="6">
    <location>
        <begin position="160"/>
        <end position="177"/>
    </location>
</feature>
<dbReference type="AlphaFoldDB" id="A0A2P6PD24"/>
<feature type="region of interest" description="Disordered" evidence="6">
    <location>
        <begin position="155"/>
        <end position="177"/>
    </location>
</feature>
<evidence type="ECO:0000256" key="4">
    <source>
        <dbReference type="ARBA" id="ARBA00022989"/>
    </source>
</evidence>
<dbReference type="GO" id="GO:0016020">
    <property type="term" value="C:membrane"/>
    <property type="evidence" value="ECO:0007669"/>
    <property type="project" value="UniProtKB-SubCell"/>
</dbReference>
<evidence type="ECO:0000259" key="7">
    <source>
        <dbReference type="Pfam" id="PF12819"/>
    </source>
</evidence>
<keyword evidence="8" id="KW-0808">Transferase</keyword>
<evidence type="ECO:0000256" key="5">
    <source>
        <dbReference type="ARBA" id="ARBA00023136"/>
    </source>
</evidence>
<reference evidence="8 9" key="1">
    <citation type="journal article" date="2018" name="Nat. Genet.">
        <title>The Rosa genome provides new insights in the design of modern roses.</title>
        <authorList>
            <person name="Bendahmane M."/>
        </authorList>
    </citation>
    <scope>NUCLEOTIDE SEQUENCE [LARGE SCALE GENOMIC DNA]</scope>
    <source>
        <strain evidence="9">cv. Old Blush</strain>
    </source>
</reference>
<keyword evidence="9" id="KW-1185">Reference proteome</keyword>
<name>A0A2P6PD24_ROSCH</name>
<sequence>MNTVRSFLKGKQNRYKLKVYKKKVRYLIRAGFCYGNYDGLSSPPTFDLHLDGKKWTTVKTSMIGDPIYREAIYEARSDHISLCVVRVKDGGVPFISSIEVVPLEAPFPLYPKMQSSHTFNLESRVNLGGDEVIRYTGILSDEKYNRIWTRGVTPPNCDEVTTDSDSSTENEPPDEVISDSIESQNLTNPITLSVDISQTPIPQSAYIVLYFAEKTFLEAGDIRIIQIYIDDHMKSTVTLEFNKCKVITIYPVIPVGCWS</sequence>
<keyword evidence="5" id="KW-0472">Membrane</keyword>
<dbReference type="STRING" id="74649.A0A2P6PD24"/>
<dbReference type="Pfam" id="PF12819">
    <property type="entry name" value="Malectin_like"/>
    <property type="match status" value="1"/>
</dbReference>
<evidence type="ECO:0000313" key="9">
    <source>
        <dbReference type="Proteomes" id="UP000238479"/>
    </source>
</evidence>
<comment type="caution">
    <text evidence="8">The sequence shown here is derived from an EMBL/GenBank/DDBJ whole genome shotgun (WGS) entry which is preliminary data.</text>
</comment>
<keyword evidence="8" id="KW-0723">Serine/threonine-protein kinase</keyword>
<dbReference type="EC" id="2.7.11.1" evidence="8"/>
<evidence type="ECO:0000256" key="2">
    <source>
        <dbReference type="ARBA" id="ARBA00022692"/>
    </source>
</evidence>
<gene>
    <name evidence="8" type="ORF">RchiOBHm_Chr7g0221441</name>
</gene>
<comment type="subcellular location">
    <subcellularLocation>
        <location evidence="1">Membrane</location>
        <topology evidence="1">Single-pass membrane protein</topology>
    </subcellularLocation>
</comment>
<keyword evidence="8" id="KW-0418">Kinase</keyword>
<proteinExistence type="predicted"/>
<organism evidence="8 9">
    <name type="scientific">Rosa chinensis</name>
    <name type="common">China rose</name>
    <dbReference type="NCBI Taxonomy" id="74649"/>
    <lineage>
        <taxon>Eukaryota</taxon>
        <taxon>Viridiplantae</taxon>
        <taxon>Streptophyta</taxon>
        <taxon>Embryophyta</taxon>
        <taxon>Tracheophyta</taxon>
        <taxon>Spermatophyta</taxon>
        <taxon>Magnoliopsida</taxon>
        <taxon>eudicotyledons</taxon>
        <taxon>Gunneridae</taxon>
        <taxon>Pentapetalae</taxon>
        <taxon>rosids</taxon>
        <taxon>fabids</taxon>
        <taxon>Rosales</taxon>
        <taxon>Rosaceae</taxon>
        <taxon>Rosoideae</taxon>
        <taxon>Rosoideae incertae sedis</taxon>
        <taxon>Rosa</taxon>
    </lineage>
</organism>
<protein>
    <submittedName>
        <fullName evidence="8">Putative non-specific serine/threonine protein kinase</fullName>
        <ecNumber evidence="8">2.7.11.1</ecNumber>
    </submittedName>
</protein>
<dbReference type="Proteomes" id="UP000238479">
    <property type="component" value="Chromosome 7"/>
</dbReference>
<dbReference type="GO" id="GO:0004674">
    <property type="term" value="F:protein serine/threonine kinase activity"/>
    <property type="evidence" value="ECO:0007669"/>
    <property type="project" value="UniProtKB-KW"/>
</dbReference>
<evidence type="ECO:0000256" key="3">
    <source>
        <dbReference type="ARBA" id="ARBA00022729"/>
    </source>
</evidence>
<evidence type="ECO:0000256" key="1">
    <source>
        <dbReference type="ARBA" id="ARBA00004167"/>
    </source>
</evidence>
<dbReference type="InterPro" id="IPR024788">
    <property type="entry name" value="Malectin-like_Carb-bd_dom"/>
</dbReference>
<dbReference type="EMBL" id="PDCK01000045">
    <property type="protein sequence ID" value="PRQ19815.1"/>
    <property type="molecule type" value="Genomic_DNA"/>
</dbReference>
<evidence type="ECO:0000256" key="6">
    <source>
        <dbReference type="SAM" id="MobiDB-lite"/>
    </source>
</evidence>
<accession>A0A2P6PD24</accession>
<keyword evidence="3" id="KW-0732">Signal</keyword>
<keyword evidence="2" id="KW-0812">Transmembrane</keyword>
<keyword evidence="4" id="KW-1133">Transmembrane helix</keyword>
<evidence type="ECO:0000313" key="8">
    <source>
        <dbReference type="EMBL" id="PRQ19815.1"/>
    </source>
</evidence>
<dbReference type="OMA" id="YERIWTS"/>
<dbReference type="PANTHER" id="PTHR45631">
    <property type="entry name" value="OS07G0107800 PROTEIN-RELATED"/>
    <property type="match status" value="1"/>
</dbReference>
<dbReference type="Gramene" id="PRQ19815">
    <property type="protein sequence ID" value="PRQ19815"/>
    <property type="gene ID" value="RchiOBHm_Chr7g0221441"/>
</dbReference>
<dbReference type="PANTHER" id="PTHR45631:SF44">
    <property type="entry name" value="CARBOHYDRATE-BINDING PROTEIN OF THE ER PROTEIN"/>
    <property type="match status" value="1"/>
</dbReference>
<feature type="domain" description="Malectin-like" evidence="7">
    <location>
        <begin position="2"/>
        <end position="257"/>
    </location>
</feature>